<dbReference type="AlphaFoldDB" id="A0A1H1QLD7"/>
<dbReference type="Pfam" id="PF00561">
    <property type="entry name" value="Abhydrolase_1"/>
    <property type="match status" value="1"/>
</dbReference>
<gene>
    <name evidence="3" type="ORF">SAMN05216198_1503</name>
</gene>
<evidence type="ECO:0000256" key="1">
    <source>
        <dbReference type="SAM" id="SignalP"/>
    </source>
</evidence>
<dbReference type="EMBL" id="LT629748">
    <property type="protein sequence ID" value="SDS23709.1"/>
    <property type="molecule type" value="Genomic_DNA"/>
</dbReference>
<dbReference type="SUPFAM" id="SSF53474">
    <property type="entry name" value="alpha/beta-Hydrolases"/>
    <property type="match status" value="1"/>
</dbReference>
<dbReference type="InterPro" id="IPR000073">
    <property type="entry name" value="AB_hydrolase_1"/>
</dbReference>
<protein>
    <submittedName>
        <fullName evidence="3">Pimeloyl-ACP methyl ester carboxylesterase</fullName>
    </submittedName>
</protein>
<dbReference type="InterPro" id="IPR050266">
    <property type="entry name" value="AB_hydrolase_sf"/>
</dbReference>
<keyword evidence="1" id="KW-0732">Signal</keyword>
<dbReference type="PANTHER" id="PTHR43798:SF33">
    <property type="entry name" value="HYDROLASE, PUTATIVE (AFU_ORTHOLOGUE AFUA_2G14860)-RELATED"/>
    <property type="match status" value="1"/>
</dbReference>
<sequence>MKASLPLMSITAGLLLATAPLHAAEPTASYGPQLQGFDYPHPLQRFEFDSQGQTLSMGYMDVAPTAQANGRTIVLMHGKNFCGATWEATIDVLADHGYRVIVPDQIGFCSSTKPVGYQFSFNQLAATTQTLLDSLDVDQATIAGHSMGGMLAARYALSYPDTTEQLVLVNPIGLEDWQAEGVPYASIDQLYQGELKTDFDSIKAYQQRVYYDGEWKPEYSRWVSMQAGLYAGPGREQVAMNQAQTSDMIFTQPVVHEFDRIKVPTLLLIGGMDRTAPGANRAKPDVAARLGNYPVLGRDTAEAIPNATLVEFPELGHSPQVEAPDRFHEALLRGLNNEMEQD</sequence>
<evidence type="ECO:0000259" key="2">
    <source>
        <dbReference type="Pfam" id="PF00561"/>
    </source>
</evidence>
<feature type="signal peptide" evidence="1">
    <location>
        <begin position="1"/>
        <end position="23"/>
    </location>
</feature>
<evidence type="ECO:0000313" key="4">
    <source>
        <dbReference type="Proteomes" id="UP000243426"/>
    </source>
</evidence>
<dbReference type="Gene3D" id="3.40.50.1820">
    <property type="entry name" value="alpha/beta hydrolase"/>
    <property type="match status" value="1"/>
</dbReference>
<dbReference type="InterPro" id="IPR029058">
    <property type="entry name" value="AB_hydrolase_fold"/>
</dbReference>
<dbReference type="RefSeq" id="WP_090272738.1">
    <property type="nucleotide sequence ID" value="NZ_LT629748.1"/>
</dbReference>
<dbReference type="Proteomes" id="UP000243426">
    <property type="component" value="Chromosome I"/>
</dbReference>
<dbReference type="GO" id="GO:0047372">
    <property type="term" value="F:monoacylglycerol lipase activity"/>
    <property type="evidence" value="ECO:0007669"/>
    <property type="project" value="TreeGrafter"/>
</dbReference>
<accession>A0A1H1QLD7</accession>
<feature type="domain" description="AB hydrolase-1" evidence="2">
    <location>
        <begin position="72"/>
        <end position="324"/>
    </location>
</feature>
<dbReference type="GO" id="GO:0016020">
    <property type="term" value="C:membrane"/>
    <property type="evidence" value="ECO:0007669"/>
    <property type="project" value="TreeGrafter"/>
</dbReference>
<proteinExistence type="predicted"/>
<name>A0A1H1QLD7_9GAMM</name>
<dbReference type="PRINTS" id="PR00111">
    <property type="entry name" value="ABHYDROLASE"/>
</dbReference>
<feature type="chain" id="PRO_5009257859" evidence="1">
    <location>
        <begin position="24"/>
        <end position="342"/>
    </location>
</feature>
<dbReference type="OrthoDB" id="9773293at2"/>
<organism evidence="3 4">
    <name type="scientific">Halopseudomonas litoralis</name>
    <dbReference type="NCBI Taxonomy" id="797277"/>
    <lineage>
        <taxon>Bacteria</taxon>
        <taxon>Pseudomonadati</taxon>
        <taxon>Pseudomonadota</taxon>
        <taxon>Gammaproteobacteria</taxon>
        <taxon>Pseudomonadales</taxon>
        <taxon>Pseudomonadaceae</taxon>
        <taxon>Halopseudomonas</taxon>
    </lineage>
</organism>
<evidence type="ECO:0000313" key="3">
    <source>
        <dbReference type="EMBL" id="SDS23709.1"/>
    </source>
</evidence>
<dbReference type="GO" id="GO:0046464">
    <property type="term" value="P:acylglycerol catabolic process"/>
    <property type="evidence" value="ECO:0007669"/>
    <property type="project" value="TreeGrafter"/>
</dbReference>
<dbReference type="PANTHER" id="PTHR43798">
    <property type="entry name" value="MONOACYLGLYCEROL LIPASE"/>
    <property type="match status" value="1"/>
</dbReference>
<dbReference type="STRING" id="797277.SAMN05216198_1503"/>
<keyword evidence="4" id="KW-1185">Reference proteome</keyword>
<reference evidence="4" key="1">
    <citation type="submission" date="2016-10" db="EMBL/GenBank/DDBJ databases">
        <authorList>
            <person name="Varghese N."/>
            <person name="Submissions S."/>
        </authorList>
    </citation>
    <scope>NUCLEOTIDE SEQUENCE [LARGE SCALE GENOMIC DNA]</scope>
    <source>
        <strain evidence="4">2SM5</strain>
    </source>
</reference>